<evidence type="ECO:0000256" key="6">
    <source>
        <dbReference type="PIRSR" id="PIRSR601461-2"/>
    </source>
</evidence>
<evidence type="ECO:0000256" key="9">
    <source>
        <dbReference type="SAM" id="SignalP"/>
    </source>
</evidence>
<dbReference type="FunFam" id="2.40.70.10:FF:000115">
    <property type="entry name" value="Lysosomal aspartic protease"/>
    <property type="match status" value="1"/>
</dbReference>
<evidence type="ECO:0000256" key="8">
    <source>
        <dbReference type="SAM" id="MobiDB-lite"/>
    </source>
</evidence>
<evidence type="ECO:0000259" key="10">
    <source>
        <dbReference type="PROSITE" id="PS51767"/>
    </source>
</evidence>
<feature type="compositionally biased region" description="Low complexity" evidence="8">
    <location>
        <begin position="48"/>
        <end position="58"/>
    </location>
</feature>
<keyword evidence="4 7" id="KW-0378">Hydrolase</keyword>
<feature type="region of interest" description="Disordered" evidence="8">
    <location>
        <begin position="44"/>
        <end position="68"/>
    </location>
</feature>
<dbReference type="SUPFAM" id="SSF50630">
    <property type="entry name" value="Acid proteases"/>
    <property type="match status" value="1"/>
</dbReference>
<evidence type="ECO:0000256" key="1">
    <source>
        <dbReference type="ARBA" id="ARBA00007447"/>
    </source>
</evidence>
<dbReference type="InterPro" id="IPR001461">
    <property type="entry name" value="Aspartic_peptidase_A1"/>
</dbReference>
<keyword evidence="9" id="KW-0732">Signal</keyword>
<keyword evidence="3 7" id="KW-0064">Aspartyl protease</keyword>
<dbReference type="Gene3D" id="2.40.70.10">
    <property type="entry name" value="Acid Proteases"/>
    <property type="match status" value="2"/>
</dbReference>
<gene>
    <name evidence="11" type="ORF">HJC23_000262</name>
</gene>
<evidence type="ECO:0000313" key="11">
    <source>
        <dbReference type="EMBL" id="KAL3797717.1"/>
    </source>
</evidence>
<dbReference type="PROSITE" id="PS51767">
    <property type="entry name" value="PEPTIDASE_A1"/>
    <property type="match status" value="1"/>
</dbReference>
<evidence type="ECO:0000313" key="12">
    <source>
        <dbReference type="Proteomes" id="UP001516023"/>
    </source>
</evidence>
<dbReference type="GO" id="GO:0016485">
    <property type="term" value="P:protein processing"/>
    <property type="evidence" value="ECO:0007669"/>
    <property type="project" value="UniProtKB-ARBA"/>
</dbReference>
<dbReference type="PANTHER" id="PTHR47966">
    <property type="entry name" value="BETA-SITE APP-CLEAVING ENZYME, ISOFORM A-RELATED"/>
    <property type="match status" value="1"/>
</dbReference>
<evidence type="ECO:0000256" key="2">
    <source>
        <dbReference type="ARBA" id="ARBA00022670"/>
    </source>
</evidence>
<keyword evidence="12" id="KW-1185">Reference proteome</keyword>
<evidence type="ECO:0000256" key="3">
    <source>
        <dbReference type="ARBA" id="ARBA00022750"/>
    </source>
</evidence>
<dbReference type="InterPro" id="IPR021109">
    <property type="entry name" value="Peptidase_aspartic_dom_sf"/>
</dbReference>
<feature type="active site" evidence="5">
    <location>
        <position position="100"/>
    </location>
</feature>
<feature type="active site" evidence="5">
    <location>
        <position position="290"/>
    </location>
</feature>
<keyword evidence="2 7" id="KW-0645">Protease</keyword>
<evidence type="ECO:0000256" key="5">
    <source>
        <dbReference type="PIRSR" id="PIRSR601461-1"/>
    </source>
</evidence>
<dbReference type="AlphaFoldDB" id="A0ABD3QC94"/>
<reference evidence="11 12" key="1">
    <citation type="journal article" date="2020" name="G3 (Bethesda)">
        <title>Improved Reference Genome for Cyclotella cryptica CCMP332, a Model for Cell Wall Morphogenesis, Salinity Adaptation, and Lipid Production in Diatoms (Bacillariophyta).</title>
        <authorList>
            <person name="Roberts W.R."/>
            <person name="Downey K.M."/>
            <person name="Ruck E.C."/>
            <person name="Traller J.C."/>
            <person name="Alverson A.J."/>
        </authorList>
    </citation>
    <scope>NUCLEOTIDE SEQUENCE [LARGE SCALE GENOMIC DNA]</scope>
    <source>
        <strain evidence="11 12">CCMP332</strain>
    </source>
</reference>
<organism evidence="11 12">
    <name type="scientific">Cyclotella cryptica</name>
    <dbReference type="NCBI Taxonomy" id="29204"/>
    <lineage>
        <taxon>Eukaryota</taxon>
        <taxon>Sar</taxon>
        <taxon>Stramenopiles</taxon>
        <taxon>Ochrophyta</taxon>
        <taxon>Bacillariophyta</taxon>
        <taxon>Coscinodiscophyceae</taxon>
        <taxon>Thalassiosirophycidae</taxon>
        <taxon>Stephanodiscales</taxon>
        <taxon>Stephanodiscaceae</taxon>
        <taxon>Cyclotella</taxon>
    </lineage>
</organism>
<comment type="caution">
    <text evidence="11">The sequence shown here is derived from an EMBL/GenBank/DDBJ whole genome shotgun (WGS) entry which is preliminary data.</text>
</comment>
<dbReference type="CDD" id="cd05471">
    <property type="entry name" value="pepsin_like"/>
    <property type="match status" value="1"/>
</dbReference>
<sequence length="437" mass="47200">MWKKSSALLALLSASSANALLKIPITQIPKEEFTTQLLATHTPPRIVQQSSSASSTATKQRRLGGGGGGENILIRDLSNAQYYGTVEIGTPPQSFEVVFDTGSADFWVPSQKCLAESSNCRQKKAYDSSASSTFADVPAGMKTGFTIEYGSGPVSGNFATDTVTVAQDYVVEGQTFAMVERTVGLGDTYRYAKFDGILGLAFPILSQDEDAKTVLQNLVEQKVIDAPMFGFFLGNNAPGELTIGGYDQEKIQGEVTWVDLLMPTYWVAPMEKVTFNGLAVSNGPSAGIMDTGTSLIYAPQEIVTKMAHSVGAQFNIQVSLYQMDCGTEIPDLEFYIGGNSVVIPGQDLVIQDDSGFYCFFGVSAMNFGQEEVGGQEFVSADEELADGVVEQISRLARTSALPVPEGMDTWLVGDTFLRNIYSVYDYENKRFGYATLA</sequence>
<dbReference type="Pfam" id="PF00026">
    <property type="entry name" value="Asp"/>
    <property type="match status" value="1"/>
</dbReference>
<feature type="signal peptide" evidence="9">
    <location>
        <begin position="1"/>
        <end position="17"/>
    </location>
</feature>
<dbReference type="PROSITE" id="PS00141">
    <property type="entry name" value="ASP_PROTEASE"/>
    <property type="match status" value="1"/>
</dbReference>
<feature type="chain" id="PRO_5044879673" description="Peptidase A1 domain-containing protein" evidence="9">
    <location>
        <begin position="18"/>
        <end position="437"/>
    </location>
</feature>
<feature type="domain" description="Peptidase A1" evidence="10">
    <location>
        <begin position="82"/>
        <end position="434"/>
    </location>
</feature>
<dbReference type="PRINTS" id="PR00792">
    <property type="entry name" value="PEPSIN"/>
</dbReference>
<dbReference type="InterPro" id="IPR034164">
    <property type="entry name" value="Pepsin-like_dom"/>
</dbReference>
<dbReference type="GO" id="GO:0004190">
    <property type="term" value="F:aspartic-type endopeptidase activity"/>
    <property type="evidence" value="ECO:0007669"/>
    <property type="project" value="UniProtKB-KW"/>
</dbReference>
<accession>A0ABD3QC94</accession>
<dbReference type="InterPro" id="IPR001969">
    <property type="entry name" value="Aspartic_peptidase_AS"/>
</dbReference>
<evidence type="ECO:0000256" key="4">
    <source>
        <dbReference type="ARBA" id="ARBA00022801"/>
    </source>
</evidence>
<dbReference type="EMBL" id="JABMIG020000052">
    <property type="protein sequence ID" value="KAL3797717.1"/>
    <property type="molecule type" value="Genomic_DNA"/>
</dbReference>
<feature type="disulfide bond" evidence="6">
    <location>
        <begin position="113"/>
        <end position="120"/>
    </location>
</feature>
<protein>
    <recommendedName>
        <fullName evidence="10">Peptidase A1 domain-containing protein</fullName>
    </recommendedName>
</protein>
<dbReference type="Proteomes" id="UP001516023">
    <property type="component" value="Unassembled WGS sequence"/>
</dbReference>
<proteinExistence type="inferred from homology"/>
<dbReference type="InterPro" id="IPR033121">
    <property type="entry name" value="PEPTIDASE_A1"/>
</dbReference>
<evidence type="ECO:0000256" key="7">
    <source>
        <dbReference type="RuleBase" id="RU000454"/>
    </source>
</evidence>
<comment type="similarity">
    <text evidence="1 7">Belongs to the peptidase A1 family.</text>
</comment>
<keyword evidence="6" id="KW-1015">Disulfide bond</keyword>
<dbReference type="PANTHER" id="PTHR47966:SF51">
    <property type="entry name" value="BETA-SITE APP-CLEAVING ENZYME, ISOFORM A-RELATED"/>
    <property type="match status" value="1"/>
</dbReference>
<name>A0ABD3QC94_9STRA</name>